<comment type="caution">
    <text evidence="2">The sequence shown here is derived from an EMBL/GenBank/DDBJ whole genome shotgun (WGS) entry which is preliminary data.</text>
</comment>
<keyword evidence="1" id="KW-1133">Transmembrane helix</keyword>
<evidence type="ECO:0000256" key="1">
    <source>
        <dbReference type="SAM" id="Phobius"/>
    </source>
</evidence>
<evidence type="ECO:0000313" key="2">
    <source>
        <dbReference type="EMBL" id="OQR81010.1"/>
    </source>
</evidence>
<feature type="transmembrane region" description="Helical" evidence="1">
    <location>
        <begin position="70"/>
        <end position="93"/>
    </location>
</feature>
<sequence>MNVHLGCNEIPSAGSSINQGHKSHRFERVGFITSSTRMRKIQVGPLGSPRRPSLVAEPPRRAARLWELTGVAYIVASVALGFVSLDCFSYALATDLFVPDYQEVSEVLIQVLNNGLSVLADKPLLLDPTEPSLTVLADIGTVAPAYPRLIMYQEQTSLNSAVVGLRNLAPFYVVLMVSPYCWVDLERRYEMAYTIRRQARCRQSETTNAAVHFETVLRNIDFALWRESVQGKFDSCFGDPIASTGLAGEAWVHKLVAHTWISVAEEIALWESHGFTSFTLQYGTGVAIGLQETIAFENALGMWYNVPIKSLPQENLMPFRTTMIAYNLLFNDLYAIGANQSLVRNTSMHFANFNSDIIEEFVAEYPLSIIGLTVHDNIGPLGSIDTKWVQVPPDLVAAVVRFQRQVATLIATNASAREYYNTALISIDVRPALWSDASLLFLGGNPLCLYNSPRSYVQQTFSFSDVCSREAPLTVDWVGLNGLFAVAMLRGAVDHAVCTQGRTAIDARACYAAVTAATSAYASLDVTVPVLPTSVGALNLGFLQLILRNDTVKIESLPLLTPSWALFGWMALYDWAVNAREALSLEGDVQTFNMLSALYPSVPATTAKPPVSLSSYLWNLTVVASLLLASAGAFTLLFWLASRPVGSAWFAFSPVAASVWVGRNLTLARGVAAIACLATAPLASQKFGRATRLALVPRSFITSCLLASESLWVVYVLHDAMLPLTGHVFRRWAPWTTLLAYFVIVALDVAAPVTITATLDRHCYTVNMDHALYCESGTVRVGSWTRSIQQITILGASVAVVVAAAAVNRRGERAFPNEVVPPIYLALAFPAQHAVANVSLENAVAAMCGIFRFGGIMFDMKLWRVLVERVVLDPSKRSSFVGTLWTAISNPLPSMPSTVRLPHRHRAVVGIHLASAIGYLVATIMGNFAYLTALQLSMTNDFGWATFNTSGMHAFLANTLNERLLWSSPGPTPLQLDEPASGDVLTIYGSDSMGAVALYPTTARRQLLDPNTTTLRSAVIGLRATNPCMLPWMFTQYCWLDFDQRWEMANSAARQTRCAAAYRANGAVYLEAGLRNLRDWDDWTDCWGASFDIGIAAHLSTTIAGAQWLNEVRVNGLSVADEVAFWQKAGIESFVLQWQNFKTTGLSDRFVIMNAWGLSYPLTLSKIAGNMRVGRQTSLRMYWAPASDMWAVATNATSIGGASLLRSSPQFAFMNVSAISLLIENGTVLTPLTPGTSVFVDFLGPFGSVDTMYVPPPASLRQFYGAARAALANLTLTDKKAQTSFYAVPLKAYIGPVPTAVLRNTTLQLVGGSVLCGDDLRPFTPKLGVPLPFSFDGVCHWWLVDYITPPVVEILIALVGYDSGGVTPSDFAMFCANDVYAEPTCEDIYAATYAFLDAYRPAFSAATSFATTVHAILTSTLIIETHQLIINGSDTQAVDLVRQRLLDGDAPWQFISWIYLYEWITAAREVVHFRGDNRGVTLLSAIAQVQSVSLDITEIPTELSYVCQTCVKYVTLTLLTIAFVASLYVVAVGGNVEPWNLFEFNRVVGHVWIGRLLLVVRSATALWLLHTARLELVVIGAGVVLHSPPLSWFNVLLASSELTWLAYILNDLLSVVTQQYTCVYAYKSTFCVWMASITLSQLMPQTYSATLDRVCNSIDMDAALDCTSATIVLGHPSQLLRDVGVVCTCVVLTACIERWRDPTLPPKLLPTRLLSSTSYDMFDRAYWTLNATECFIDRASALLAGLISIQCGAIMYIFDIKSWRLYSHNVPLAVGGRDRFHRALALHRVE</sequence>
<dbReference type="Proteomes" id="UP000243579">
    <property type="component" value="Unassembled WGS sequence"/>
</dbReference>
<proteinExistence type="predicted"/>
<feature type="transmembrane region" description="Helical" evidence="1">
    <location>
        <begin position="616"/>
        <end position="641"/>
    </location>
</feature>
<organism evidence="2 3">
    <name type="scientific">Achlya hypogyna</name>
    <name type="common">Oomycete</name>
    <name type="synonym">Protoachlya hypogyna</name>
    <dbReference type="NCBI Taxonomy" id="1202772"/>
    <lineage>
        <taxon>Eukaryota</taxon>
        <taxon>Sar</taxon>
        <taxon>Stramenopiles</taxon>
        <taxon>Oomycota</taxon>
        <taxon>Saprolegniomycetes</taxon>
        <taxon>Saprolegniales</taxon>
        <taxon>Achlyaceae</taxon>
        <taxon>Achlya</taxon>
    </lineage>
</organism>
<keyword evidence="1" id="KW-0472">Membrane</keyword>
<dbReference type="EMBL" id="JNBR01002844">
    <property type="protein sequence ID" value="OQR81010.1"/>
    <property type="molecule type" value="Genomic_DNA"/>
</dbReference>
<protein>
    <recommendedName>
        <fullName evidence="4">Transmembrane protein</fullName>
    </recommendedName>
</protein>
<feature type="transmembrane region" description="Helical" evidence="1">
    <location>
        <begin position="695"/>
        <end position="718"/>
    </location>
</feature>
<keyword evidence="3" id="KW-1185">Reference proteome</keyword>
<evidence type="ECO:0000313" key="3">
    <source>
        <dbReference type="Proteomes" id="UP000243579"/>
    </source>
</evidence>
<gene>
    <name evidence="2" type="ORF">ACHHYP_16855</name>
</gene>
<feature type="transmembrane region" description="Helical" evidence="1">
    <location>
        <begin position="738"/>
        <end position="759"/>
    </location>
</feature>
<feature type="transmembrane region" description="Helical" evidence="1">
    <location>
        <begin position="907"/>
        <end position="930"/>
    </location>
</feature>
<accession>A0A1V9Y5L3</accession>
<name>A0A1V9Y5L3_ACHHY</name>
<reference evidence="2 3" key="1">
    <citation type="journal article" date="2014" name="Genome Biol. Evol.">
        <title>The secreted proteins of Achlya hypogyna and Thraustotheca clavata identify the ancestral oomycete secretome and reveal gene acquisitions by horizontal gene transfer.</title>
        <authorList>
            <person name="Misner I."/>
            <person name="Blouin N."/>
            <person name="Leonard G."/>
            <person name="Richards T.A."/>
            <person name="Lane C.E."/>
        </authorList>
    </citation>
    <scope>NUCLEOTIDE SEQUENCE [LARGE SCALE GENOMIC DNA]</scope>
    <source>
        <strain evidence="2 3">ATCC 48635</strain>
    </source>
</reference>
<dbReference type="OrthoDB" id="78969at2759"/>
<evidence type="ECO:0008006" key="4">
    <source>
        <dbReference type="Google" id="ProtNLM"/>
    </source>
</evidence>
<keyword evidence="1" id="KW-0812">Transmembrane</keyword>